<feature type="compositionally biased region" description="Low complexity" evidence="3">
    <location>
        <begin position="217"/>
        <end position="235"/>
    </location>
</feature>
<feature type="domain" description="LysM" evidence="4">
    <location>
        <begin position="99"/>
        <end position="143"/>
    </location>
</feature>
<keyword evidence="2" id="KW-0843">Virulence</keyword>
<dbReference type="OrthoDB" id="5985073at2759"/>
<dbReference type="AlphaFoldDB" id="G4TTX2"/>
<reference evidence="5 6" key="1">
    <citation type="journal article" date="2011" name="PLoS Pathog.">
        <title>Endophytic Life Strategies Decoded by Genome and Transcriptome Analyses of the Mutualistic Root Symbiont Piriformospora indica.</title>
        <authorList>
            <person name="Zuccaro A."/>
            <person name="Lahrmann U."/>
            <person name="Guldener U."/>
            <person name="Langen G."/>
            <person name="Pfiffi S."/>
            <person name="Biedenkopf D."/>
            <person name="Wong P."/>
            <person name="Samans B."/>
            <person name="Grimm C."/>
            <person name="Basiewicz M."/>
            <person name="Murat C."/>
            <person name="Martin F."/>
            <person name="Kogel K.H."/>
        </authorList>
    </citation>
    <scope>NUCLEOTIDE SEQUENCE [LARGE SCALE GENOMIC DNA]</scope>
    <source>
        <strain evidence="5 6">DSM 11827</strain>
    </source>
</reference>
<name>G4TTX2_SERID</name>
<dbReference type="PROSITE" id="PS51782">
    <property type="entry name" value="LYSM"/>
    <property type="match status" value="3"/>
</dbReference>
<protein>
    <recommendedName>
        <fullName evidence="4">LysM domain-containing protein</fullName>
    </recommendedName>
</protein>
<dbReference type="PANTHER" id="PTHR34997:SF1">
    <property type="entry name" value="PEPTIDOGLYCAN-BINDING LYSIN DOMAIN"/>
    <property type="match status" value="1"/>
</dbReference>
<feature type="compositionally biased region" description="Polar residues" evidence="3">
    <location>
        <begin position="8"/>
        <end position="20"/>
    </location>
</feature>
<evidence type="ECO:0000256" key="1">
    <source>
        <dbReference type="ARBA" id="ARBA00022669"/>
    </source>
</evidence>
<evidence type="ECO:0000313" key="6">
    <source>
        <dbReference type="Proteomes" id="UP000007148"/>
    </source>
</evidence>
<dbReference type="HOGENOM" id="CLU_065627_0_0_1"/>
<dbReference type="GO" id="GO:0008061">
    <property type="term" value="F:chitin binding"/>
    <property type="evidence" value="ECO:0007669"/>
    <property type="project" value="UniProtKB-KW"/>
</dbReference>
<feature type="domain" description="LysM" evidence="4">
    <location>
        <begin position="156"/>
        <end position="200"/>
    </location>
</feature>
<dbReference type="eggNOG" id="KOG2806">
    <property type="taxonomic scope" value="Eukaryota"/>
</dbReference>
<proteinExistence type="predicted"/>
<sequence length="243" mass="25355">MASPLPQVDSSALESSTESPTVVIDPMPTAPVCEEFYTSVDGDTCASIGAKYGLTANQIHEANTFLNCDDIWTWTPICIPGGGVTPTSTSPPPSGTCASTYTSVSGDTCATIGAKYGLTAGQIHEANSFLNCDDIWVWTPVCIPQTSTPPQPTCATTYTSQAGDTCETIEAMFGLPAGSVKAANDFVTCNDIWQYTPICIPPVATFTATLPTLSVPAPTETATETETLTPTSVSTYDADPTII</sequence>
<dbReference type="InParanoid" id="G4TTX2"/>
<dbReference type="InterPro" id="IPR052210">
    <property type="entry name" value="LysM1-like"/>
</dbReference>
<gene>
    <name evidence="5" type="ORF">PIIN_08723</name>
</gene>
<feature type="domain" description="LysM" evidence="4">
    <location>
        <begin position="35"/>
        <end position="79"/>
    </location>
</feature>
<dbReference type="Proteomes" id="UP000007148">
    <property type="component" value="Unassembled WGS sequence"/>
</dbReference>
<dbReference type="Gene3D" id="3.10.350.10">
    <property type="entry name" value="LysM domain"/>
    <property type="match status" value="3"/>
</dbReference>
<dbReference type="SUPFAM" id="SSF54106">
    <property type="entry name" value="LysM domain"/>
    <property type="match status" value="3"/>
</dbReference>
<evidence type="ECO:0000256" key="2">
    <source>
        <dbReference type="ARBA" id="ARBA00023026"/>
    </source>
</evidence>
<keyword evidence="6" id="KW-1185">Reference proteome</keyword>
<feature type="region of interest" description="Disordered" evidence="3">
    <location>
        <begin position="217"/>
        <end position="243"/>
    </location>
</feature>
<organism evidence="5 6">
    <name type="scientific">Serendipita indica (strain DSM 11827)</name>
    <name type="common">Root endophyte fungus</name>
    <name type="synonym">Piriformospora indica</name>
    <dbReference type="NCBI Taxonomy" id="1109443"/>
    <lineage>
        <taxon>Eukaryota</taxon>
        <taxon>Fungi</taxon>
        <taxon>Dikarya</taxon>
        <taxon>Basidiomycota</taxon>
        <taxon>Agaricomycotina</taxon>
        <taxon>Agaricomycetes</taxon>
        <taxon>Sebacinales</taxon>
        <taxon>Serendipitaceae</taxon>
        <taxon>Serendipita</taxon>
    </lineage>
</organism>
<dbReference type="EMBL" id="CAFZ01000352">
    <property type="protein sequence ID" value="CCA74765.1"/>
    <property type="molecule type" value="Genomic_DNA"/>
</dbReference>
<evidence type="ECO:0000256" key="3">
    <source>
        <dbReference type="SAM" id="MobiDB-lite"/>
    </source>
</evidence>
<dbReference type="Pfam" id="PF01476">
    <property type="entry name" value="LysM"/>
    <property type="match status" value="3"/>
</dbReference>
<dbReference type="InterPro" id="IPR036779">
    <property type="entry name" value="LysM_dom_sf"/>
</dbReference>
<feature type="region of interest" description="Disordered" evidence="3">
    <location>
        <begin position="1"/>
        <end position="24"/>
    </location>
</feature>
<keyword evidence="1" id="KW-0147">Chitin-binding</keyword>
<accession>G4TTX2</accession>
<dbReference type="InterPro" id="IPR018392">
    <property type="entry name" value="LysM"/>
</dbReference>
<evidence type="ECO:0000259" key="4">
    <source>
        <dbReference type="PROSITE" id="PS51782"/>
    </source>
</evidence>
<evidence type="ECO:0000313" key="5">
    <source>
        <dbReference type="EMBL" id="CCA74765.1"/>
    </source>
</evidence>
<dbReference type="STRING" id="1109443.G4TTX2"/>
<dbReference type="CDD" id="cd00118">
    <property type="entry name" value="LysM"/>
    <property type="match status" value="3"/>
</dbReference>
<dbReference type="SMART" id="SM00257">
    <property type="entry name" value="LysM"/>
    <property type="match status" value="3"/>
</dbReference>
<dbReference type="PANTHER" id="PTHR34997">
    <property type="entry name" value="AM15"/>
    <property type="match status" value="1"/>
</dbReference>
<comment type="caution">
    <text evidence="5">The sequence shown here is derived from an EMBL/GenBank/DDBJ whole genome shotgun (WGS) entry which is preliminary data.</text>
</comment>